<evidence type="ECO:0000313" key="3">
    <source>
        <dbReference type="EMBL" id="KAJ6258005.1"/>
    </source>
</evidence>
<dbReference type="EMBL" id="JAQGDS010000009">
    <property type="protein sequence ID" value="KAJ6258005.1"/>
    <property type="molecule type" value="Genomic_DNA"/>
</dbReference>
<proteinExistence type="predicted"/>
<feature type="domain" description="DDE-1" evidence="2">
    <location>
        <begin position="312"/>
        <end position="419"/>
    </location>
</feature>
<dbReference type="PANTHER" id="PTHR19303">
    <property type="entry name" value="TRANSPOSON"/>
    <property type="match status" value="1"/>
</dbReference>
<feature type="region of interest" description="Disordered" evidence="1">
    <location>
        <begin position="80"/>
        <end position="179"/>
    </location>
</feature>
<name>A0AAD6ISU2_DREDA</name>
<organism evidence="3 4">
    <name type="scientific">Drechslerella dactyloides</name>
    <name type="common">Nematode-trapping fungus</name>
    <name type="synonym">Arthrobotrys dactyloides</name>
    <dbReference type="NCBI Taxonomy" id="74499"/>
    <lineage>
        <taxon>Eukaryota</taxon>
        <taxon>Fungi</taxon>
        <taxon>Dikarya</taxon>
        <taxon>Ascomycota</taxon>
        <taxon>Pezizomycotina</taxon>
        <taxon>Orbiliomycetes</taxon>
        <taxon>Orbiliales</taxon>
        <taxon>Orbiliaceae</taxon>
        <taxon>Drechslerella</taxon>
    </lineage>
</organism>
<dbReference type="PANTHER" id="PTHR19303:SF62">
    <property type="entry name" value="HTH CENPB-TYPE DOMAIN-CONTAINING PROTEIN-RELATED"/>
    <property type="match status" value="1"/>
</dbReference>
<feature type="compositionally biased region" description="Acidic residues" evidence="1">
    <location>
        <begin position="108"/>
        <end position="138"/>
    </location>
</feature>
<dbReference type="GO" id="GO:0005634">
    <property type="term" value="C:nucleus"/>
    <property type="evidence" value="ECO:0007669"/>
    <property type="project" value="TreeGrafter"/>
</dbReference>
<feature type="compositionally biased region" description="Basic and acidic residues" evidence="1">
    <location>
        <begin position="155"/>
        <end position="177"/>
    </location>
</feature>
<dbReference type="Proteomes" id="UP001221413">
    <property type="component" value="Unassembled WGS sequence"/>
</dbReference>
<evidence type="ECO:0000313" key="4">
    <source>
        <dbReference type="Proteomes" id="UP001221413"/>
    </source>
</evidence>
<reference evidence="3" key="1">
    <citation type="submission" date="2023-01" db="EMBL/GenBank/DDBJ databases">
        <title>The chitinases involved in constricting ring structure development in the nematode-trapping fungus Drechslerella dactyloides.</title>
        <authorList>
            <person name="Wang R."/>
            <person name="Zhang L."/>
            <person name="Tang P."/>
            <person name="Li S."/>
            <person name="Liang L."/>
        </authorList>
    </citation>
    <scope>NUCLEOTIDE SEQUENCE</scope>
    <source>
        <strain evidence="3">YMF1.00031</strain>
    </source>
</reference>
<accession>A0AAD6ISU2</accession>
<dbReference type="AlphaFoldDB" id="A0AAD6ISU2"/>
<comment type="caution">
    <text evidence="3">The sequence shown here is derived from an EMBL/GenBank/DDBJ whole genome shotgun (WGS) entry which is preliminary data.</text>
</comment>
<dbReference type="GO" id="GO:0003677">
    <property type="term" value="F:DNA binding"/>
    <property type="evidence" value="ECO:0007669"/>
    <property type="project" value="TreeGrafter"/>
</dbReference>
<dbReference type="Pfam" id="PF03184">
    <property type="entry name" value="DDE_1"/>
    <property type="match status" value="1"/>
</dbReference>
<protein>
    <recommendedName>
        <fullName evidence="2">DDE-1 domain-containing protein</fullName>
    </recommendedName>
</protein>
<gene>
    <name evidence="3" type="ORF">Dda_6917</name>
</gene>
<sequence>MDAKVARREHPEFNFSQPTLIDTQITGREYLRRQDRESLLGRFERYITQIAQQFDDIVLLRGLQILISVLFNTGTHQTENATSISQGRSCHKPGSADKDRSEDGSGSENDEEDVADYAYNDEDESQDDGDYESGDEDDGIKNKDCGDNGNDDIDRDGVETYTDEKELPNRINSDPRRRFGGTLLEKSTDYETYRERHDGIGSRRLASFLVPLAKFYAYGENGGAHKPPPEDFYKFAELRERAVAFQLIQAVKAKYGIADDDIYNFDETGFAMGMISTTTVVTGAETRDKAKLAQPGNREWATAIQGICVGETSLPKDWVIVLSDNGWTTNELALEWLKYFDKNTARRCFSDYRLLVLGGHESYHLAAFELYCQEHKIVTICMPPYSSHILQPLDAGCFGPLKQAYSCEVEDLVRTHITHISKLEFLSGFCKGPLKARYPVTSAYLGEFTP</sequence>
<dbReference type="InterPro" id="IPR004875">
    <property type="entry name" value="DDE_SF_endonuclease_dom"/>
</dbReference>
<evidence type="ECO:0000256" key="1">
    <source>
        <dbReference type="SAM" id="MobiDB-lite"/>
    </source>
</evidence>
<feature type="compositionally biased region" description="Basic and acidic residues" evidence="1">
    <location>
        <begin position="94"/>
        <end position="103"/>
    </location>
</feature>
<keyword evidence="4" id="KW-1185">Reference proteome</keyword>
<evidence type="ECO:0000259" key="2">
    <source>
        <dbReference type="Pfam" id="PF03184"/>
    </source>
</evidence>
<dbReference type="InterPro" id="IPR050863">
    <property type="entry name" value="CenT-Element_Derived"/>
</dbReference>